<dbReference type="Pfam" id="PF01381">
    <property type="entry name" value="HTH_3"/>
    <property type="match status" value="1"/>
</dbReference>
<evidence type="ECO:0000313" key="4">
    <source>
        <dbReference type="Proteomes" id="UP001231941"/>
    </source>
</evidence>
<dbReference type="SMART" id="SM00530">
    <property type="entry name" value="HTH_XRE"/>
    <property type="match status" value="1"/>
</dbReference>
<dbReference type="InterPro" id="IPR050807">
    <property type="entry name" value="TransReg_Diox_bact_type"/>
</dbReference>
<dbReference type="SUPFAM" id="SSF47413">
    <property type="entry name" value="lambda repressor-like DNA-binding domains"/>
    <property type="match status" value="1"/>
</dbReference>
<dbReference type="RefSeq" id="WP_305993562.1">
    <property type="nucleotide sequence ID" value="NZ_JAVAMP010000013.1"/>
</dbReference>
<evidence type="ECO:0000259" key="2">
    <source>
        <dbReference type="PROSITE" id="PS50943"/>
    </source>
</evidence>
<dbReference type="Proteomes" id="UP001231941">
    <property type="component" value="Unassembled WGS sequence"/>
</dbReference>
<dbReference type="InterPro" id="IPR014710">
    <property type="entry name" value="RmlC-like_jellyroll"/>
</dbReference>
<sequence>MVFGKKVKTLRKSRDMTLKELSILSNVSSSMLSQIEREEKNPTIQVACQIAEALNTTLSYLLDEQEDKDIILLKKAQRPIYVDEKSGFQRHLLSPSLSSQGIEFILNIIPPFSESGVFPAHKVGVKENIYISKGRLDVELGGGSFSVELVEGDSFYFAADTEHRFINLSNEECHYFLVIDSTHYRGGSSTLPKDNK</sequence>
<evidence type="ECO:0000256" key="1">
    <source>
        <dbReference type="ARBA" id="ARBA00023125"/>
    </source>
</evidence>
<dbReference type="PROSITE" id="PS50943">
    <property type="entry name" value="HTH_CROC1"/>
    <property type="match status" value="1"/>
</dbReference>
<dbReference type="InterPro" id="IPR011051">
    <property type="entry name" value="RmlC_Cupin_sf"/>
</dbReference>
<keyword evidence="1" id="KW-0238">DNA-binding</keyword>
<accession>A0ABT9J3P5</accession>
<feature type="domain" description="HTH cro/C1-type" evidence="2">
    <location>
        <begin position="7"/>
        <end position="61"/>
    </location>
</feature>
<dbReference type="InterPro" id="IPR013096">
    <property type="entry name" value="Cupin_2"/>
</dbReference>
<dbReference type="PANTHER" id="PTHR46797:SF1">
    <property type="entry name" value="METHYLPHOSPHONATE SYNTHASE"/>
    <property type="match status" value="1"/>
</dbReference>
<organism evidence="3 4">
    <name type="scientific">Chengkuizengella axinellae</name>
    <dbReference type="NCBI Taxonomy" id="3064388"/>
    <lineage>
        <taxon>Bacteria</taxon>
        <taxon>Bacillati</taxon>
        <taxon>Bacillota</taxon>
        <taxon>Bacilli</taxon>
        <taxon>Bacillales</taxon>
        <taxon>Paenibacillaceae</taxon>
        <taxon>Chengkuizengella</taxon>
    </lineage>
</organism>
<dbReference type="InterPro" id="IPR010982">
    <property type="entry name" value="Lambda_DNA-bd_dom_sf"/>
</dbReference>
<gene>
    <name evidence="3" type="ORF">Q5Y73_19320</name>
</gene>
<dbReference type="InterPro" id="IPR001387">
    <property type="entry name" value="Cro/C1-type_HTH"/>
</dbReference>
<evidence type="ECO:0000313" key="3">
    <source>
        <dbReference type="EMBL" id="MDP5276252.1"/>
    </source>
</evidence>
<dbReference type="SUPFAM" id="SSF51182">
    <property type="entry name" value="RmlC-like cupins"/>
    <property type="match status" value="1"/>
</dbReference>
<dbReference type="Gene3D" id="2.60.120.10">
    <property type="entry name" value="Jelly Rolls"/>
    <property type="match status" value="1"/>
</dbReference>
<keyword evidence="4" id="KW-1185">Reference proteome</keyword>
<protein>
    <submittedName>
        <fullName evidence="3">XRE family transcriptional regulator</fullName>
    </submittedName>
</protein>
<dbReference type="PANTHER" id="PTHR46797">
    <property type="entry name" value="HTH-TYPE TRANSCRIPTIONAL REGULATOR"/>
    <property type="match status" value="1"/>
</dbReference>
<dbReference type="EMBL" id="JAVAMP010000013">
    <property type="protein sequence ID" value="MDP5276252.1"/>
    <property type="molecule type" value="Genomic_DNA"/>
</dbReference>
<comment type="caution">
    <text evidence="3">The sequence shown here is derived from an EMBL/GenBank/DDBJ whole genome shotgun (WGS) entry which is preliminary data.</text>
</comment>
<reference evidence="3 4" key="1">
    <citation type="submission" date="2023-08" db="EMBL/GenBank/DDBJ databases">
        <authorList>
            <person name="Park J.-S."/>
        </authorList>
    </citation>
    <scope>NUCLEOTIDE SEQUENCE [LARGE SCALE GENOMIC DNA]</scope>
    <source>
        <strain evidence="3 4">2205SS18-9</strain>
    </source>
</reference>
<proteinExistence type="predicted"/>
<name>A0ABT9J3P5_9BACL</name>
<dbReference type="CDD" id="cd00093">
    <property type="entry name" value="HTH_XRE"/>
    <property type="match status" value="1"/>
</dbReference>
<dbReference type="Gene3D" id="1.10.260.40">
    <property type="entry name" value="lambda repressor-like DNA-binding domains"/>
    <property type="match status" value="1"/>
</dbReference>
<dbReference type="Pfam" id="PF07883">
    <property type="entry name" value="Cupin_2"/>
    <property type="match status" value="1"/>
</dbReference>
<dbReference type="CDD" id="cd02209">
    <property type="entry name" value="cupin_XRE_C"/>
    <property type="match status" value="1"/>
</dbReference>